<keyword evidence="7" id="KW-0067">ATP-binding</keyword>
<sequence length="427" mass="46010">MEHKPEPSSSPGEASVLRPQQWLERHRRAVDLTVLVLILGYSQLVLPATRASTAHLWLLEAVSAGLGLCWFLRRRSPTVAFAVGILLAWAQLPMGPGSSVLPADLLLALLVHHLASARRWAVSLPCAALVSAWVVGAFIPVIRMGYSRLSLPALCVVAVLWAWTAGVLKRTRRAHLAALARNTEYRLRESELRHKQAEHQERSRIAREIHDIVSHGLGVMVVVADGAAATAASDPDRAAVAMRRVRDTGREALGDMRRMLAVLRGEDEAPHVPQPGEQDLAELVTEARDTGLPVRLEVPDALHLPTGIGLTVYRIVQEGLANARRHAGTVSSVEVRVRREPAGVVVEVLDDGGGLPTPSAVPAVPGHGLRGMHERVASHGGTLEAGPRDGGGFRLRAVLPWKERAEAKLPEPPAPSEPAPESTEENA</sequence>
<evidence type="ECO:0000256" key="7">
    <source>
        <dbReference type="ARBA" id="ARBA00022840"/>
    </source>
</evidence>
<dbReference type="InterPro" id="IPR055558">
    <property type="entry name" value="DUF7134"/>
</dbReference>
<dbReference type="GO" id="GO:0005524">
    <property type="term" value="F:ATP binding"/>
    <property type="evidence" value="ECO:0007669"/>
    <property type="project" value="UniProtKB-KW"/>
</dbReference>
<dbReference type="Pfam" id="PF23539">
    <property type="entry name" value="DUF7134"/>
    <property type="match status" value="1"/>
</dbReference>
<dbReference type="InterPro" id="IPR003594">
    <property type="entry name" value="HATPase_dom"/>
</dbReference>
<feature type="transmembrane region" description="Helical" evidence="10">
    <location>
        <begin position="79"/>
        <end position="100"/>
    </location>
</feature>
<dbReference type="EC" id="2.7.13.3" evidence="2"/>
<feature type="transmembrane region" description="Helical" evidence="10">
    <location>
        <begin position="54"/>
        <end position="72"/>
    </location>
</feature>
<evidence type="ECO:0000259" key="11">
    <source>
        <dbReference type="SMART" id="SM00387"/>
    </source>
</evidence>
<keyword evidence="4" id="KW-0808">Transferase</keyword>
<keyword evidence="10" id="KW-1133">Transmembrane helix</keyword>
<evidence type="ECO:0000256" key="2">
    <source>
        <dbReference type="ARBA" id="ARBA00012438"/>
    </source>
</evidence>
<evidence type="ECO:0000256" key="9">
    <source>
        <dbReference type="SAM" id="MobiDB-lite"/>
    </source>
</evidence>
<evidence type="ECO:0000256" key="10">
    <source>
        <dbReference type="SAM" id="Phobius"/>
    </source>
</evidence>
<dbReference type="GO" id="GO:0000155">
    <property type="term" value="F:phosphorelay sensor kinase activity"/>
    <property type="evidence" value="ECO:0007669"/>
    <property type="project" value="InterPro"/>
</dbReference>
<proteinExistence type="predicted"/>
<dbReference type="GO" id="GO:0016020">
    <property type="term" value="C:membrane"/>
    <property type="evidence" value="ECO:0007669"/>
    <property type="project" value="InterPro"/>
</dbReference>
<dbReference type="InterPro" id="IPR036890">
    <property type="entry name" value="HATPase_C_sf"/>
</dbReference>
<keyword evidence="10" id="KW-0472">Membrane</keyword>
<dbReference type="Gene3D" id="3.30.565.10">
    <property type="entry name" value="Histidine kinase-like ATPase, C-terminal domain"/>
    <property type="match status" value="1"/>
</dbReference>
<dbReference type="Gene3D" id="1.20.5.1930">
    <property type="match status" value="1"/>
</dbReference>
<dbReference type="EMBL" id="MSKL01000012">
    <property type="protein sequence ID" value="OLO49697.1"/>
    <property type="molecule type" value="Genomic_DNA"/>
</dbReference>
<dbReference type="Pfam" id="PF02518">
    <property type="entry name" value="HATPase_c"/>
    <property type="match status" value="1"/>
</dbReference>
<dbReference type="Proteomes" id="UP000186394">
    <property type="component" value="Unassembled WGS sequence"/>
</dbReference>
<gene>
    <name evidence="12" type="ORF">BKH28_05655</name>
</gene>
<evidence type="ECO:0000313" key="13">
    <source>
        <dbReference type="Proteomes" id="UP000186394"/>
    </source>
</evidence>
<dbReference type="InterPro" id="IPR011712">
    <property type="entry name" value="Sig_transdc_His_kin_sub3_dim/P"/>
</dbReference>
<keyword evidence="3" id="KW-0597">Phosphoprotein</keyword>
<dbReference type="SMART" id="SM00387">
    <property type="entry name" value="HATPase_c"/>
    <property type="match status" value="1"/>
</dbReference>
<name>A0A1Q8VNM5_9ACTO</name>
<keyword evidence="8" id="KW-0902">Two-component regulatory system</keyword>
<dbReference type="Pfam" id="PF07730">
    <property type="entry name" value="HisKA_3"/>
    <property type="match status" value="1"/>
</dbReference>
<evidence type="ECO:0000256" key="6">
    <source>
        <dbReference type="ARBA" id="ARBA00022777"/>
    </source>
</evidence>
<accession>A0A1Q8VNM5</accession>
<dbReference type="PANTHER" id="PTHR24421:SF10">
    <property type="entry name" value="NITRATE_NITRITE SENSOR PROTEIN NARQ"/>
    <property type="match status" value="1"/>
</dbReference>
<comment type="caution">
    <text evidence="12">The sequence shown here is derived from an EMBL/GenBank/DDBJ whole genome shotgun (WGS) entry which is preliminary data.</text>
</comment>
<keyword evidence="5" id="KW-0547">Nucleotide-binding</keyword>
<dbReference type="AlphaFoldDB" id="A0A1Q8VNM5"/>
<reference evidence="12 13" key="1">
    <citation type="submission" date="2016-12" db="EMBL/GenBank/DDBJ databases">
        <title>Genomic comparison of strains in the 'Actinomyces naeslundii' group.</title>
        <authorList>
            <person name="Mughal S.R."/>
            <person name="Do T."/>
            <person name="Gilbert S.C."/>
            <person name="Witherden E.A."/>
            <person name="Didelot X."/>
            <person name="Beighton D."/>
        </authorList>
    </citation>
    <scope>NUCLEOTIDE SEQUENCE [LARGE SCALE GENOMIC DNA]</scope>
    <source>
        <strain evidence="12 13">P6N</strain>
    </source>
</reference>
<feature type="region of interest" description="Disordered" evidence="9">
    <location>
        <begin position="404"/>
        <end position="427"/>
    </location>
</feature>
<evidence type="ECO:0000256" key="8">
    <source>
        <dbReference type="ARBA" id="ARBA00023012"/>
    </source>
</evidence>
<evidence type="ECO:0000313" key="12">
    <source>
        <dbReference type="EMBL" id="OLO49697.1"/>
    </source>
</evidence>
<evidence type="ECO:0000256" key="4">
    <source>
        <dbReference type="ARBA" id="ARBA00022679"/>
    </source>
</evidence>
<feature type="domain" description="Histidine kinase/HSP90-like ATPase" evidence="11">
    <location>
        <begin position="307"/>
        <end position="403"/>
    </location>
</feature>
<feature type="transmembrane region" description="Helical" evidence="10">
    <location>
        <begin position="120"/>
        <end position="142"/>
    </location>
</feature>
<dbReference type="InterPro" id="IPR050482">
    <property type="entry name" value="Sensor_HK_TwoCompSys"/>
</dbReference>
<feature type="transmembrane region" description="Helical" evidence="10">
    <location>
        <begin position="149"/>
        <end position="168"/>
    </location>
</feature>
<evidence type="ECO:0000256" key="5">
    <source>
        <dbReference type="ARBA" id="ARBA00022741"/>
    </source>
</evidence>
<dbReference type="PANTHER" id="PTHR24421">
    <property type="entry name" value="NITRATE/NITRITE SENSOR PROTEIN NARX-RELATED"/>
    <property type="match status" value="1"/>
</dbReference>
<organism evidence="12 13">
    <name type="scientific">Actinomyces oris</name>
    <dbReference type="NCBI Taxonomy" id="544580"/>
    <lineage>
        <taxon>Bacteria</taxon>
        <taxon>Bacillati</taxon>
        <taxon>Actinomycetota</taxon>
        <taxon>Actinomycetes</taxon>
        <taxon>Actinomycetales</taxon>
        <taxon>Actinomycetaceae</taxon>
        <taxon>Actinomyces</taxon>
    </lineage>
</organism>
<keyword evidence="10" id="KW-0812">Transmembrane</keyword>
<evidence type="ECO:0000256" key="3">
    <source>
        <dbReference type="ARBA" id="ARBA00022553"/>
    </source>
</evidence>
<dbReference type="OrthoDB" id="227596at2"/>
<protein>
    <recommendedName>
        <fullName evidence="2">histidine kinase</fullName>
        <ecNumber evidence="2">2.7.13.3</ecNumber>
    </recommendedName>
</protein>
<dbReference type="SUPFAM" id="SSF55874">
    <property type="entry name" value="ATPase domain of HSP90 chaperone/DNA topoisomerase II/histidine kinase"/>
    <property type="match status" value="1"/>
</dbReference>
<keyword evidence="6 12" id="KW-0418">Kinase</keyword>
<comment type="catalytic activity">
    <reaction evidence="1">
        <text>ATP + protein L-histidine = ADP + protein N-phospho-L-histidine.</text>
        <dbReference type="EC" id="2.7.13.3"/>
    </reaction>
</comment>
<dbReference type="CDD" id="cd16917">
    <property type="entry name" value="HATPase_UhpB-NarQ-NarX-like"/>
    <property type="match status" value="1"/>
</dbReference>
<dbReference type="GO" id="GO:0046983">
    <property type="term" value="F:protein dimerization activity"/>
    <property type="evidence" value="ECO:0007669"/>
    <property type="project" value="InterPro"/>
</dbReference>
<evidence type="ECO:0000256" key="1">
    <source>
        <dbReference type="ARBA" id="ARBA00000085"/>
    </source>
</evidence>
<dbReference type="RefSeq" id="WP_075417881.1">
    <property type="nucleotide sequence ID" value="NZ_MSKL01000012.1"/>
</dbReference>